<dbReference type="SUPFAM" id="SSF48371">
    <property type="entry name" value="ARM repeat"/>
    <property type="match status" value="1"/>
</dbReference>
<dbReference type="GO" id="GO:0005737">
    <property type="term" value="C:cytoplasm"/>
    <property type="evidence" value="ECO:0007669"/>
    <property type="project" value="InterPro"/>
</dbReference>
<gene>
    <name evidence="7" type="ORF">RF11_05224</name>
</gene>
<dbReference type="AlphaFoldDB" id="A0A0C2N9K9"/>
<dbReference type="OrthoDB" id="29145at2759"/>
<evidence type="ECO:0000256" key="2">
    <source>
        <dbReference type="ARBA" id="ARBA00022448"/>
    </source>
</evidence>
<dbReference type="Gene3D" id="1.25.10.10">
    <property type="entry name" value="Leucine-rich Repeat Variant"/>
    <property type="match status" value="1"/>
</dbReference>
<dbReference type="InterPro" id="IPR016024">
    <property type="entry name" value="ARM-type_fold"/>
</dbReference>
<keyword evidence="2 5" id="KW-0813">Transport</keyword>
<evidence type="ECO:0000313" key="8">
    <source>
        <dbReference type="Proteomes" id="UP000031668"/>
    </source>
</evidence>
<dbReference type="PROSITE" id="PS51214">
    <property type="entry name" value="IBB"/>
    <property type="match status" value="1"/>
</dbReference>
<dbReference type="Proteomes" id="UP000031668">
    <property type="component" value="Unassembled WGS sequence"/>
</dbReference>
<comment type="similarity">
    <text evidence="1 5">Belongs to the importin alpha family.</text>
</comment>
<keyword evidence="8" id="KW-1185">Reference proteome</keyword>
<dbReference type="Pfam" id="PF00514">
    <property type="entry name" value="Arm"/>
    <property type="match status" value="1"/>
</dbReference>
<dbReference type="OMA" id="EDVNPEC"/>
<dbReference type="InterPro" id="IPR000225">
    <property type="entry name" value="Armadillo"/>
</dbReference>
<dbReference type="PANTHER" id="PTHR23316">
    <property type="entry name" value="IMPORTIN ALPHA"/>
    <property type="match status" value="1"/>
</dbReference>
<keyword evidence="3" id="KW-0677">Repeat</keyword>
<evidence type="ECO:0000259" key="6">
    <source>
        <dbReference type="PROSITE" id="PS51214"/>
    </source>
</evidence>
<dbReference type="InterPro" id="IPR024931">
    <property type="entry name" value="Importin_alpha"/>
</dbReference>
<dbReference type="InterPro" id="IPR032413">
    <property type="entry name" value="Arm_3"/>
</dbReference>
<dbReference type="GO" id="GO:0061608">
    <property type="term" value="F:nuclear import signal receptor activity"/>
    <property type="evidence" value="ECO:0007669"/>
    <property type="project" value="InterPro"/>
</dbReference>
<dbReference type="EMBL" id="JWZT01001025">
    <property type="protein sequence ID" value="KII73035.1"/>
    <property type="molecule type" value="Genomic_DNA"/>
</dbReference>
<comment type="caution">
    <text evidence="7">The sequence shown here is derived from an EMBL/GenBank/DDBJ whole genome shotgun (WGS) entry which is preliminary data.</text>
</comment>
<dbReference type="PIRSF" id="PIRSF005673">
    <property type="entry name" value="Importin_alpha"/>
    <property type="match status" value="1"/>
</dbReference>
<reference evidence="7 8" key="1">
    <citation type="journal article" date="2014" name="Genome Biol. Evol.">
        <title>The genome of the myxosporean Thelohanellus kitauei shows adaptations to nutrient acquisition within its fish host.</title>
        <authorList>
            <person name="Yang Y."/>
            <person name="Xiong J."/>
            <person name="Zhou Z."/>
            <person name="Huo F."/>
            <person name="Miao W."/>
            <person name="Ran C."/>
            <person name="Liu Y."/>
            <person name="Zhang J."/>
            <person name="Feng J."/>
            <person name="Wang M."/>
            <person name="Wang M."/>
            <person name="Wang L."/>
            <person name="Yao B."/>
        </authorList>
    </citation>
    <scope>NUCLEOTIDE SEQUENCE [LARGE SCALE GENOMIC DNA]</scope>
    <source>
        <strain evidence="7">Wuqing</strain>
    </source>
</reference>
<evidence type="ECO:0000256" key="1">
    <source>
        <dbReference type="ARBA" id="ARBA00010394"/>
    </source>
</evidence>
<dbReference type="SMART" id="SM00185">
    <property type="entry name" value="ARM"/>
    <property type="match status" value="6"/>
</dbReference>
<dbReference type="GO" id="GO:0006606">
    <property type="term" value="P:protein import into nucleus"/>
    <property type="evidence" value="ECO:0007669"/>
    <property type="project" value="InterPro"/>
</dbReference>
<organism evidence="7 8">
    <name type="scientific">Thelohanellus kitauei</name>
    <name type="common">Myxosporean</name>
    <dbReference type="NCBI Taxonomy" id="669202"/>
    <lineage>
        <taxon>Eukaryota</taxon>
        <taxon>Metazoa</taxon>
        <taxon>Cnidaria</taxon>
        <taxon>Myxozoa</taxon>
        <taxon>Myxosporea</taxon>
        <taxon>Bivalvulida</taxon>
        <taxon>Platysporina</taxon>
        <taxon>Myxobolidae</taxon>
        <taxon>Thelohanellus</taxon>
    </lineage>
</organism>
<proteinExistence type="inferred from homology"/>
<dbReference type="InterPro" id="IPR002652">
    <property type="entry name" value="Importin-a_IBB"/>
</dbReference>
<protein>
    <recommendedName>
        <fullName evidence="5">Importin subunit alpha</fullName>
    </recommendedName>
</protein>
<name>A0A0C2N9K9_THEKT</name>
<dbReference type="InterPro" id="IPR011989">
    <property type="entry name" value="ARM-like"/>
</dbReference>
<evidence type="ECO:0000256" key="3">
    <source>
        <dbReference type="ARBA" id="ARBA00022737"/>
    </source>
</evidence>
<sequence length="514" mass="58639">MEIDEPSLGHSKLFKNCGKNFDSVRRDRISQTIELRKDKRDEMLRKRRNEPLLLPDKFDRAIITSIDHVAKLVQECASSNRDVAYQAVFNLRLHLSSKHELYLDKLLELNIVDILVPHLVNGETADVKYNAAWALTNIASGDSQHTSFLLKESVIMALGSLLCDANPSLVEQSIWALANIIGDGPVPREFVLRSNILSILNQPLNQHYNSIPVMKQLSWMLINICRRKDVDVPIEYVPQIIPILDVLISHKDENILGDVLWSITHLADSSSNHVSLLIASGIVDKVYKFLGVSQKLTLSTLRVLGNIAASVDEHTQYLLDHGIFVHLQPLLNTTNQKLKKEIYWVLSNFAAGTRPQMLTLFSLNIFPQIIQDLEEGEYAVRREACWVISNVVHGSTYQEVQPFVESKVLYFMKNFLETRDPPMIVVVLEVVLILLRLYSAHNNQEYMCQKIEESGVLDCIENLQTSSHKSIRLFAIHILENHFAEDQDQDVEEEEITYNYDQTGLSNAPNKYDF</sequence>
<accession>A0A0C2N9K9</accession>
<feature type="domain" description="IBB" evidence="6">
    <location>
        <begin position="1"/>
        <end position="57"/>
    </location>
</feature>
<dbReference type="Pfam" id="PF16186">
    <property type="entry name" value="Arm_3"/>
    <property type="match status" value="1"/>
</dbReference>
<dbReference type="InterPro" id="IPR036975">
    <property type="entry name" value="Importin-a_IBB_sf"/>
</dbReference>
<evidence type="ECO:0000256" key="4">
    <source>
        <dbReference type="ARBA" id="ARBA00022927"/>
    </source>
</evidence>
<keyword evidence="4 5" id="KW-0653">Protein transport</keyword>
<evidence type="ECO:0000313" key="7">
    <source>
        <dbReference type="EMBL" id="KII73035.1"/>
    </source>
</evidence>
<dbReference type="Pfam" id="PF01749">
    <property type="entry name" value="IBB"/>
    <property type="match status" value="1"/>
</dbReference>
<evidence type="ECO:0000256" key="5">
    <source>
        <dbReference type="PIRNR" id="PIRNR005673"/>
    </source>
</evidence>
<dbReference type="Gene3D" id="1.20.5.690">
    <property type="entry name" value="Importin-alpha, importin-beta-binding domain"/>
    <property type="match status" value="1"/>
</dbReference>